<feature type="binding site" evidence="6">
    <location>
        <position position="575"/>
    </location>
    <ligand>
        <name>Zn(2+)</name>
        <dbReference type="ChEBI" id="CHEBI:29105"/>
    </ligand>
</feature>
<feature type="transmembrane region" description="Helical" evidence="7">
    <location>
        <begin position="86"/>
        <end position="108"/>
    </location>
</feature>
<feature type="transmembrane region" description="Helical" evidence="7">
    <location>
        <begin position="204"/>
        <end position="223"/>
    </location>
</feature>
<evidence type="ECO:0000256" key="5">
    <source>
        <dbReference type="ARBA" id="ARBA00023136"/>
    </source>
</evidence>
<dbReference type="GO" id="GO:0004089">
    <property type="term" value="F:carbonate dehydratase activity"/>
    <property type="evidence" value="ECO:0007669"/>
    <property type="project" value="InterPro"/>
</dbReference>
<dbReference type="Proteomes" id="UP001225378">
    <property type="component" value="Chromosome"/>
</dbReference>
<dbReference type="KEGG" id="mech:Q9L42_007820"/>
<dbReference type="PANTHER" id="PTHR11814">
    <property type="entry name" value="SULFATE TRANSPORTER"/>
    <property type="match status" value="1"/>
</dbReference>
<proteinExistence type="inferred from homology"/>
<keyword evidence="4 7" id="KW-1133">Transmembrane helix</keyword>
<name>A0AAU7NYJ2_9GAMM</name>
<keyword evidence="5 7" id="KW-0472">Membrane</keyword>
<dbReference type="InterPro" id="IPR036874">
    <property type="entry name" value="Carbonic_anhydrase_sf"/>
</dbReference>
<dbReference type="AlphaFoldDB" id="A0AAU7NYJ2"/>
<dbReference type="Pfam" id="PF00484">
    <property type="entry name" value="Pro_CA"/>
    <property type="match status" value="1"/>
</dbReference>
<dbReference type="InterPro" id="IPR001765">
    <property type="entry name" value="Carbonic_anhydrase"/>
</dbReference>
<dbReference type="SUPFAM" id="SSF53056">
    <property type="entry name" value="beta-carbonic anhydrase, cab"/>
    <property type="match status" value="1"/>
</dbReference>
<feature type="transmembrane region" description="Helical" evidence="7">
    <location>
        <begin position="44"/>
        <end position="66"/>
    </location>
</feature>
<dbReference type="EMBL" id="CP157743">
    <property type="protein sequence ID" value="XBS22020.1"/>
    <property type="molecule type" value="Genomic_DNA"/>
</dbReference>
<evidence type="ECO:0000256" key="7">
    <source>
        <dbReference type="SAM" id="Phobius"/>
    </source>
</evidence>
<feature type="binding site" evidence="6">
    <location>
        <position position="626"/>
    </location>
    <ligand>
        <name>Zn(2+)</name>
        <dbReference type="ChEBI" id="CHEBI:29105"/>
    </ligand>
</feature>
<dbReference type="RefSeq" id="WP_305909009.1">
    <property type="nucleotide sequence ID" value="NZ_CP157743.1"/>
</dbReference>
<keyword evidence="6" id="KW-0479">Metal-binding</keyword>
<feature type="binding site" evidence="6">
    <location>
        <position position="573"/>
    </location>
    <ligand>
        <name>Zn(2+)</name>
        <dbReference type="ChEBI" id="CHEBI:29105"/>
    </ligand>
</feature>
<dbReference type="GO" id="GO:0055085">
    <property type="term" value="P:transmembrane transport"/>
    <property type="evidence" value="ECO:0007669"/>
    <property type="project" value="InterPro"/>
</dbReference>
<dbReference type="InterPro" id="IPR011547">
    <property type="entry name" value="SLC26A/SulP_dom"/>
</dbReference>
<dbReference type="Gene3D" id="3.40.1050.10">
    <property type="entry name" value="Carbonic anhydrase"/>
    <property type="match status" value="1"/>
</dbReference>
<keyword evidence="6" id="KW-0862">Zinc</keyword>
<protein>
    <submittedName>
        <fullName evidence="9">Carbonic anhydrase family protein</fullName>
    </submittedName>
</protein>
<evidence type="ECO:0000256" key="3">
    <source>
        <dbReference type="ARBA" id="ARBA00022692"/>
    </source>
</evidence>
<evidence type="ECO:0000313" key="10">
    <source>
        <dbReference type="Proteomes" id="UP001225378"/>
    </source>
</evidence>
<reference evidence="9 10" key="1">
    <citation type="journal article" date="2024" name="Microbiology">
        <title>Methylomarinum rosea sp. nov., a novel halophilic methanotrophic bacterium from the hypersaline Lake Elton.</title>
        <authorList>
            <person name="Suleimanov R.Z."/>
            <person name="Oshkin I.Y."/>
            <person name="Danilova O.V."/>
            <person name="Suzina N.E."/>
            <person name="Dedysh S.N."/>
        </authorList>
    </citation>
    <scope>NUCLEOTIDE SEQUENCE [LARGE SCALE GENOMIC DNA]</scope>
    <source>
        <strain evidence="9 10">Ch1-1</strain>
    </source>
</reference>
<gene>
    <name evidence="9" type="ORF">Q9L42_007820</name>
</gene>
<feature type="transmembrane region" description="Helical" evidence="7">
    <location>
        <begin position="172"/>
        <end position="192"/>
    </location>
</feature>
<evidence type="ECO:0000256" key="2">
    <source>
        <dbReference type="ARBA" id="ARBA00006217"/>
    </source>
</evidence>
<accession>A0AAU7NYJ2</accession>
<organism evidence="9 10">
    <name type="scientific">Methylomarinum roseum</name>
    <dbReference type="NCBI Taxonomy" id="3067653"/>
    <lineage>
        <taxon>Bacteria</taxon>
        <taxon>Pseudomonadati</taxon>
        <taxon>Pseudomonadota</taxon>
        <taxon>Gammaproteobacteria</taxon>
        <taxon>Methylococcales</taxon>
        <taxon>Methylococcaceae</taxon>
        <taxon>Methylomarinum</taxon>
    </lineage>
</organism>
<feature type="transmembrane region" description="Helical" evidence="7">
    <location>
        <begin position="115"/>
        <end position="135"/>
    </location>
</feature>
<dbReference type="GO" id="GO:0008270">
    <property type="term" value="F:zinc ion binding"/>
    <property type="evidence" value="ECO:0007669"/>
    <property type="project" value="InterPro"/>
</dbReference>
<evidence type="ECO:0000259" key="8">
    <source>
        <dbReference type="Pfam" id="PF00916"/>
    </source>
</evidence>
<dbReference type="CDD" id="cd03378">
    <property type="entry name" value="beta_CA_cladeC"/>
    <property type="match status" value="1"/>
</dbReference>
<keyword evidence="3 7" id="KW-0812">Transmembrane</keyword>
<comment type="similarity">
    <text evidence="2">Belongs to the beta-class carbonic anhydrase family.</text>
</comment>
<evidence type="ECO:0000256" key="4">
    <source>
        <dbReference type="ARBA" id="ARBA00022989"/>
    </source>
</evidence>
<feature type="transmembrane region" description="Helical" evidence="7">
    <location>
        <begin position="264"/>
        <end position="282"/>
    </location>
</feature>
<evidence type="ECO:0000256" key="1">
    <source>
        <dbReference type="ARBA" id="ARBA00004141"/>
    </source>
</evidence>
<dbReference type="Pfam" id="PF00916">
    <property type="entry name" value="Sulfate_transp"/>
    <property type="match status" value="1"/>
</dbReference>
<dbReference type="GO" id="GO:0016020">
    <property type="term" value="C:membrane"/>
    <property type="evidence" value="ECO:0007669"/>
    <property type="project" value="UniProtKB-SubCell"/>
</dbReference>
<feature type="transmembrane region" description="Helical" evidence="7">
    <location>
        <begin position="346"/>
        <end position="377"/>
    </location>
</feature>
<evidence type="ECO:0000256" key="6">
    <source>
        <dbReference type="PIRSR" id="PIRSR601765-1"/>
    </source>
</evidence>
<comment type="cofactor">
    <cofactor evidence="6">
        <name>Zn(2+)</name>
        <dbReference type="ChEBI" id="CHEBI:29105"/>
    </cofactor>
    <text evidence="6">Binds 1 zinc ion per subunit.</text>
</comment>
<keyword evidence="10" id="KW-1185">Reference proteome</keyword>
<feature type="transmembrane region" description="Helical" evidence="7">
    <location>
        <begin position="20"/>
        <end position="39"/>
    </location>
</feature>
<dbReference type="NCBIfam" id="NF011765">
    <property type="entry name" value="PRK15219.1"/>
    <property type="match status" value="1"/>
</dbReference>
<comment type="subcellular location">
    <subcellularLocation>
        <location evidence="1">Membrane</location>
        <topology evidence="1">Multi-pass membrane protein</topology>
    </subcellularLocation>
</comment>
<dbReference type="SMART" id="SM00947">
    <property type="entry name" value="Pro_CA"/>
    <property type="match status" value="1"/>
</dbReference>
<feature type="binding site" evidence="6">
    <location>
        <position position="629"/>
    </location>
    <ligand>
        <name>Zn(2+)</name>
        <dbReference type="ChEBI" id="CHEBI:29105"/>
    </ligand>
</feature>
<feature type="transmembrane region" description="Helical" evidence="7">
    <location>
        <begin position="389"/>
        <end position="408"/>
    </location>
</feature>
<feature type="transmembrane region" description="Helical" evidence="7">
    <location>
        <begin position="303"/>
        <end position="326"/>
    </location>
</feature>
<sequence length="737" mass="79092">MNSPTRPNLSPLANLHKDLPAGLAVFLVALPLCLGIALASGAPLISGVIAGIVGGIVVGFISNSSLGVSGPAAGLTVLVLTGIEQMGLSAFLLAVIFAGLVQIMLSFLRAGIIAYYFPSAVISGMLFGIGVIIILKQIPHALGYDKDYEGDIGFAQSDGFNTLSELSHILDMISPTAIAISLGALAILLLWETDWIKQTRLGKLVPSSLVAVVSGAVANQILLVEAPHLALASNHLVTIPVTESRLDLFSQLTFPDFSQFANPSIYSAGFIIAIVASLETLLSTEATDKLDPHKRPTNTNRELLAQGIGNATSGLLGGMPITQVIVRSSANVQANGQTKTSTIFHGILLLVSILAIPTLLNTIPLATLAAILLVVGFKLAHPKTVKKMYTTGIFHFIPFIATAAGLVFTDLLTGIAIGNGIAVFSILMENYRMGMYFQRTQKGNTSILHLAEHVSFLNKANLLQVLHRQPSNTELIINAMGAKFIDYDVREIINNFKIEAKDRNIDFKFIEMPTTFPVRSKTIQETMTPAEALEILKAGNKRFVNNLHSHHDLLAQVNVTSSGQYPFAIVLSCIDSRTSAELIFDQGLGDIFSVRVAGNVINEDILGCMEYACSVTGSKLIIVLGHTHCGAVRGACSGIELENLTGLLGKIKPAVNYVHHHHAELTDESFIDKVARQNVQLSMQQILDKSQTLKSLLQQNKIDIVGGMYDIESGEVEFCSTETNFNGEQVDRIIAEA</sequence>
<evidence type="ECO:0000313" key="9">
    <source>
        <dbReference type="EMBL" id="XBS22020.1"/>
    </source>
</evidence>
<feature type="domain" description="SLC26A/SulP transporter" evidence="8">
    <location>
        <begin position="15"/>
        <end position="401"/>
    </location>
</feature>
<dbReference type="InterPro" id="IPR001902">
    <property type="entry name" value="SLC26A/SulP_fam"/>
</dbReference>